<dbReference type="AlphaFoldDB" id="A0A4Y1MR63"/>
<comment type="similarity">
    <text evidence="1">Belongs to the initiator RepB protein family.</text>
</comment>
<feature type="domain" description="Initiator Rep protein WH1" evidence="3">
    <location>
        <begin position="30"/>
        <end position="167"/>
    </location>
</feature>
<dbReference type="InterPro" id="IPR000525">
    <property type="entry name" value="Initiator_Rep_WH1"/>
</dbReference>
<dbReference type="GO" id="GO:0003887">
    <property type="term" value="F:DNA-directed DNA polymerase activity"/>
    <property type="evidence" value="ECO:0007669"/>
    <property type="project" value="InterPro"/>
</dbReference>
<feature type="region of interest" description="Disordered" evidence="2">
    <location>
        <begin position="297"/>
        <end position="346"/>
    </location>
</feature>
<name>A0A4Y1MR63_9PROT</name>
<dbReference type="InterPro" id="IPR036390">
    <property type="entry name" value="WH_DNA-bd_sf"/>
</dbReference>
<dbReference type="Pfam" id="PF01051">
    <property type="entry name" value="Rep3_N"/>
    <property type="match status" value="1"/>
</dbReference>
<evidence type="ECO:0000256" key="1">
    <source>
        <dbReference type="ARBA" id="ARBA00038283"/>
    </source>
</evidence>
<keyword evidence="4" id="KW-0614">Plasmid</keyword>
<dbReference type="GO" id="GO:0006270">
    <property type="term" value="P:DNA replication initiation"/>
    <property type="evidence" value="ECO:0007669"/>
    <property type="project" value="InterPro"/>
</dbReference>
<protein>
    <recommendedName>
        <fullName evidence="3">Initiator Rep protein WH1 domain-containing protein</fullName>
    </recommendedName>
</protein>
<accession>A0A4Y1MR63</accession>
<reference evidence="4" key="1">
    <citation type="submission" date="2017-12" db="EMBL/GenBank/DDBJ databases">
        <authorList>
            <person name="Martens C."/>
            <person name="Dahlstrom E."/>
            <person name="Barbian K."/>
            <person name="Sykora L."/>
            <person name="Ricklefs S."/>
            <person name="Bruno D."/>
            <person name="Anzick I."/>
            <person name="Myles I."/>
            <person name="Datta S.K."/>
        </authorList>
    </citation>
    <scope>NUCLEOTIDE SEQUENCE</scope>
    <source>
        <strain evidence="4">AD2</strain>
        <plasmid evidence="4">p3-AD2</plasmid>
    </source>
</reference>
<gene>
    <name evidence="4" type="ORF">RADP37_05488</name>
</gene>
<sequence length="412" mass="46041">MSESAKQLRTTDVEPDEHMLIKPGELIDIVELSPLTLQDRRIYNLLILNAWDSITEPKEHRIHKRDLRGSHNVNDRVGESLLRLMGAVAQLRIERDAGDGQGPETFTRRVQLLAGTEESLRGNGVVYYSFPAAVRGIIRESSQYARLQKQVMFALSSKYALTLYEMVQKRGNMTWKTSEEFTLDRFRSLLGVEDGKLQAFKSFKQRAIDPAVLEVNGLGEFGCKVEPVFTGRKVTAVRLSWWKKNLDERMHALNELRFSRIGRKARLANAAVVTLPVAGALVAPSQDVADAPDLLTRVSGRPQSQSVADKGAGRASRRASLSQFVADRPGRRAGEGRGGRASQSVADSAALPSAGISILNEAQTARFRRDFPGLDIPWLEREFRAWVADKEPPNDPVKAFYGFMKRKRDEAQ</sequence>
<dbReference type="EMBL" id="CP025184">
    <property type="protein sequence ID" value="AWV19994.1"/>
    <property type="molecule type" value="Genomic_DNA"/>
</dbReference>
<dbReference type="Pfam" id="PF21205">
    <property type="entry name" value="Rep3_C"/>
    <property type="match status" value="1"/>
</dbReference>
<proteinExistence type="inferred from homology"/>
<evidence type="ECO:0000259" key="3">
    <source>
        <dbReference type="Pfam" id="PF01051"/>
    </source>
</evidence>
<evidence type="ECO:0000313" key="4">
    <source>
        <dbReference type="EMBL" id="AWV19994.1"/>
    </source>
</evidence>
<geneLocation type="plasmid" evidence="4">
    <name>p3-AD2</name>
</geneLocation>
<evidence type="ECO:0000256" key="2">
    <source>
        <dbReference type="SAM" id="MobiDB-lite"/>
    </source>
</evidence>
<feature type="compositionally biased region" description="Basic and acidic residues" evidence="2">
    <location>
        <begin position="328"/>
        <end position="338"/>
    </location>
</feature>
<dbReference type="InterPro" id="IPR036388">
    <property type="entry name" value="WH-like_DNA-bd_sf"/>
</dbReference>
<organism evidence="4">
    <name type="scientific">Roseomonas mucosa</name>
    <dbReference type="NCBI Taxonomy" id="207340"/>
    <lineage>
        <taxon>Bacteria</taxon>
        <taxon>Pseudomonadati</taxon>
        <taxon>Pseudomonadota</taxon>
        <taxon>Alphaproteobacteria</taxon>
        <taxon>Acetobacterales</taxon>
        <taxon>Roseomonadaceae</taxon>
        <taxon>Roseomonas</taxon>
    </lineage>
</organism>
<dbReference type="SUPFAM" id="SSF46785">
    <property type="entry name" value="Winged helix' DNA-binding domain"/>
    <property type="match status" value="1"/>
</dbReference>
<dbReference type="Gene3D" id="1.10.10.10">
    <property type="entry name" value="Winged helix-like DNA-binding domain superfamily/Winged helix DNA-binding domain"/>
    <property type="match status" value="1"/>
</dbReference>